<dbReference type="Proteomes" id="UP001642484">
    <property type="component" value="Unassembled WGS sequence"/>
</dbReference>
<dbReference type="EMBL" id="CAXAMN010010435">
    <property type="protein sequence ID" value="CAK9031726.1"/>
    <property type="molecule type" value="Genomic_DNA"/>
</dbReference>
<comment type="caution">
    <text evidence="2">The sequence shown here is derived from an EMBL/GenBank/DDBJ whole genome shotgun (WGS) entry which is preliminary data.</text>
</comment>
<feature type="compositionally biased region" description="Polar residues" evidence="1">
    <location>
        <begin position="96"/>
        <end position="107"/>
    </location>
</feature>
<feature type="compositionally biased region" description="Basic and acidic residues" evidence="1">
    <location>
        <begin position="63"/>
        <end position="72"/>
    </location>
</feature>
<protein>
    <submittedName>
        <fullName evidence="2">Uncharacterized protein</fullName>
    </submittedName>
</protein>
<accession>A0ABP0KXU2</accession>
<feature type="region of interest" description="Disordered" evidence="1">
    <location>
        <begin position="30"/>
        <end position="107"/>
    </location>
</feature>
<evidence type="ECO:0000313" key="2">
    <source>
        <dbReference type="EMBL" id="CAK9031726.1"/>
    </source>
</evidence>
<name>A0ABP0KXU2_9DINO</name>
<sequence length="107" mass="11696">AGGKHAYRKDEQGLFIRVDSNRKKECTSMYMGVSPAPNHNKDGSRPAWRARYEGTNLGTFDTEEARADHEKNGGSPGSNGVKRPSPTPQEKEASPNKANQRIETPAA</sequence>
<keyword evidence="3" id="KW-1185">Reference proteome</keyword>
<proteinExistence type="predicted"/>
<feature type="non-terminal residue" evidence="2">
    <location>
        <position position="1"/>
    </location>
</feature>
<evidence type="ECO:0000313" key="3">
    <source>
        <dbReference type="Proteomes" id="UP001642484"/>
    </source>
</evidence>
<reference evidence="2 3" key="1">
    <citation type="submission" date="2024-02" db="EMBL/GenBank/DDBJ databases">
        <authorList>
            <person name="Chen Y."/>
            <person name="Shah S."/>
            <person name="Dougan E. K."/>
            <person name="Thang M."/>
            <person name="Chan C."/>
        </authorList>
    </citation>
    <scope>NUCLEOTIDE SEQUENCE [LARGE SCALE GENOMIC DNA]</scope>
</reference>
<organism evidence="2 3">
    <name type="scientific">Durusdinium trenchii</name>
    <dbReference type="NCBI Taxonomy" id="1381693"/>
    <lineage>
        <taxon>Eukaryota</taxon>
        <taxon>Sar</taxon>
        <taxon>Alveolata</taxon>
        <taxon>Dinophyceae</taxon>
        <taxon>Suessiales</taxon>
        <taxon>Symbiodiniaceae</taxon>
        <taxon>Durusdinium</taxon>
    </lineage>
</organism>
<gene>
    <name evidence="2" type="ORF">CCMP2556_LOCUS18386</name>
</gene>
<evidence type="ECO:0000256" key="1">
    <source>
        <dbReference type="SAM" id="MobiDB-lite"/>
    </source>
</evidence>